<name>A0A2W6PE79_ECOLX</name>
<evidence type="ECO:0000313" key="8">
    <source>
        <dbReference type="Proteomes" id="UP000249482"/>
    </source>
</evidence>
<dbReference type="GO" id="GO:0140104">
    <property type="term" value="F:molecular carrier activity"/>
    <property type="evidence" value="ECO:0007669"/>
    <property type="project" value="InterPro"/>
</dbReference>
<accession>A0A2W6PE79</accession>
<keyword evidence="4 6" id="KW-0732">Signal</keyword>
<sequence>MAVNLLKKNSLALVASLLLAGHVQATELLNSSYDVSRELFAALNPPFEQQWAKDNGGDKSHAGSSKQALAILQGLKADVVTYNQVTDVQILHDKGKLIPADWQSRLPNNSSPFYSTMGFLVRKGNPKNIHDWNDLVRSDVKLIFPNPKTSGNARYTYLAAWGAA</sequence>
<dbReference type="Pfam" id="PF13531">
    <property type="entry name" value="SBP_bac_11"/>
    <property type="match status" value="1"/>
</dbReference>
<dbReference type="PANTHER" id="PTHR30368">
    <property type="entry name" value="SULFATE-BINDING PROTEIN"/>
    <property type="match status" value="1"/>
</dbReference>
<dbReference type="Proteomes" id="UP000249482">
    <property type="component" value="Unassembled WGS sequence"/>
</dbReference>
<dbReference type="NCBIfam" id="NF008106">
    <property type="entry name" value="PRK10852.1"/>
    <property type="match status" value="1"/>
</dbReference>
<dbReference type="Gene3D" id="3.40.190.10">
    <property type="entry name" value="Periplasmic binding protein-like II"/>
    <property type="match status" value="2"/>
</dbReference>
<dbReference type="PROSITE" id="PS00757">
    <property type="entry name" value="PROK_SULFATE_BIND_2"/>
    <property type="match status" value="1"/>
</dbReference>
<reference evidence="7 8" key="1">
    <citation type="submission" date="2018-06" db="EMBL/GenBank/DDBJ databases">
        <title>Draft genome sequence of mcr-1-harboring Escherichia coli isolated from wound infection of a hospitalized patient, in Bolivia.</title>
        <authorList>
            <person name="Munoz M.E."/>
            <person name="Moura Q."/>
            <person name="Ventura P.R.M."/>
            <person name="Bustos L.R."/>
            <person name="Ovando B.G."/>
            <person name="Terrazas D.I.V."/>
            <person name="Yarhui N.B."/>
            <person name="Cerdeira L."/>
            <person name="Lincopan N."/>
        </authorList>
    </citation>
    <scope>NUCLEOTIDE SEQUENCE [LARGE SCALE GENOMIC DNA]</scope>
    <source>
        <strain evidence="7 8">EcMLT</strain>
    </source>
</reference>
<dbReference type="PANTHER" id="PTHR30368:SF1">
    <property type="entry name" value="THIOSULFATE-BINDING PROTEIN"/>
    <property type="match status" value="1"/>
</dbReference>
<dbReference type="InterPro" id="IPR005669">
    <property type="entry name" value="Thiosulph/SO4-bd"/>
</dbReference>
<organism evidence="7 8">
    <name type="scientific">Escherichia coli</name>
    <dbReference type="NCBI Taxonomy" id="562"/>
    <lineage>
        <taxon>Bacteria</taxon>
        <taxon>Pseudomonadati</taxon>
        <taxon>Pseudomonadota</taxon>
        <taxon>Gammaproteobacteria</taxon>
        <taxon>Enterobacterales</taxon>
        <taxon>Enterobacteriaceae</taxon>
        <taxon>Escherichia</taxon>
    </lineage>
</organism>
<dbReference type="GO" id="GO:0042597">
    <property type="term" value="C:periplasmic space"/>
    <property type="evidence" value="ECO:0007669"/>
    <property type="project" value="UniProtKB-SubCell"/>
</dbReference>
<dbReference type="AlphaFoldDB" id="A0A2W6PE79"/>
<evidence type="ECO:0000256" key="5">
    <source>
        <dbReference type="ARBA" id="ARBA00022764"/>
    </source>
</evidence>
<evidence type="ECO:0000256" key="1">
    <source>
        <dbReference type="ARBA" id="ARBA00004418"/>
    </source>
</evidence>
<dbReference type="GO" id="GO:1902358">
    <property type="term" value="P:sulfate transmembrane transport"/>
    <property type="evidence" value="ECO:0007669"/>
    <property type="project" value="InterPro"/>
</dbReference>
<dbReference type="GO" id="GO:1901681">
    <property type="term" value="F:sulfur compound binding"/>
    <property type="evidence" value="ECO:0007669"/>
    <property type="project" value="InterPro"/>
</dbReference>
<comment type="subcellular location">
    <subcellularLocation>
        <location evidence="1">Periplasm</location>
    </subcellularLocation>
</comment>
<evidence type="ECO:0000313" key="7">
    <source>
        <dbReference type="EMBL" id="PZT66609.1"/>
    </source>
</evidence>
<evidence type="ECO:0000256" key="6">
    <source>
        <dbReference type="SAM" id="SignalP"/>
    </source>
</evidence>
<keyword evidence="5" id="KW-0574">Periplasm</keyword>
<comment type="similarity">
    <text evidence="2">Belongs to the prokaryotic sulfate-binding protein family.</text>
</comment>
<proteinExistence type="inferred from homology"/>
<feature type="chain" id="PRO_5015856626" evidence="6">
    <location>
        <begin position="26"/>
        <end position="164"/>
    </location>
</feature>
<dbReference type="NCBIfam" id="TIGR00971">
    <property type="entry name" value="3a0106s03"/>
    <property type="match status" value="1"/>
</dbReference>
<evidence type="ECO:0000256" key="4">
    <source>
        <dbReference type="ARBA" id="ARBA00022729"/>
    </source>
</evidence>
<keyword evidence="3" id="KW-0813">Transport</keyword>
<gene>
    <name evidence="7" type="ORF">DNQ45_09535</name>
</gene>
<dbReference type="SUPFAM" id="SSF53850">
    <property type="entry name" value="Periplasmic binding protein-like II"/>
    <property type="match status" value="1"/>
</dbReference>
<feature type="non-terminal residue" evidence="7">
    <location>
        <position position="164"/>
    </location>
</feature>
<dbReference type="InterPro" id="IPR034408">
    <property type="entry name" value="Sulphate/thiosulphate_BS"/>
</dbReference>
<evidence type="ECO:0000256" key="2">
    <source>
        <dbReference type="ARBA" id="ARBA00006099"/>
    </source>
</evidence>
<comment type="caution">
    <text evidence="7">The sequence shown here is derived from an EMBL/GenBank/DDBJ whole genome shotgun (WGS) entry which is preliminary data.</text>
</comment>
<protein>
    <submittedName>
        <fullName evidence="7">Sulfate ABC transporter substrate-binding protein</fullName>
    </submittedName>
</protein>
<feature type="signal peptide" evidence="6">
    <location>
        <begin position="1"/>
        <end position="25"/>
    </location>
</feature>
<evidence type="ECO:0000256" key="3">
    <source>
        <dbReference type="ARBA" id="ARBA00022448"/>
    </source>
</evidence>
<dbReference type="EMBL" id="QKWZ01000227">
    <property type="protein sequence ID" value="PZT66609.1"/>
    <property type="molecule type" value="Genomic_DNA"/>
</dbReference>